<dbReference type="InterPro" id="IPR002178">
    <property type="entry name" value="PTS_EIIA_type-2_dom"/>
</dbReference>
<dbReference type="Gene3D" id="3.10.580.10">
    <property type="entry name" value="CBS-domain"/>
    <property type="match status" value="1"/>
</dbReference>
<reference evidence="5 6" key="1">
    <citation type="submission" date="2019-02" db="EMBL/GenBank/DDBJ databases">
        <authorList>
            <person name="Fomenkov A."/>
            <person name="Dubinina G."/>
            <person name="Grabovich M."/>
            <person name="Vincze T."/>
            <person name="Roberts R.J."/>
        </authorList>
    </citation>
    <scope>NUCLEOTIDE SEQUENCE [LARGE SCALE GENOMIC DNA]</scope>
    <source>
        <strain evidence="5 6">P</strain>
    </source>
</reference>
<evidence type="ECO:0000256" key="2">
    <source>
        <dbReference type="PROSITE-ProRule" id="PRU00703"/>
    </source>
</evidence>
<dbReference type="PROSITE" id="PS51094">
    <property type="entry name" value="PTS_EIIA_TYPE_2"/>
    <property type="match status" value="1"/>
</dbReference>
<dbReference type="EMBL" id="CP035807">
    <property type="protein sequence ID" value="QEN03531.1"/>
    <property type="molecule type" value="Genomic_DNA"/>
</dbReference>
<dbReference type="SMART" id="SM00116">
    <property type="entry name" value="CBS"/>
    <property type="match status" value="2"/>
</dbReference>
<organism evidence="5 6">
    <name type="scientific">Thiospirochaeta perfilievii</name>
    <dbReference type="NCBI Taxonomy" id="252967"/>
    <lineage>
        <taxon>Bacteria</taxon>
        <taxon>Pseudomonadati</taxon>
        <taxon>Spirochaetota</taxon>
        <taxon>Spirochaetia</taxon>
        <taxon>Spirochaetales</taxon>
        <taxon>Spirochaetaceae</taxon>
        <taxon>Thiospirochaeta</taxon>
    </lineage>
</organism>
<dbReference type="PROSITE" id="PS51371">
    <property type="entry name" value="CBS"/>
    <property type="match status" value="2"/>
</dbReference>
<dbReference type="Pfam" id="PF00571">
    <property type="entry name" value="CBS"/>
    <property type="match status" value="2"/>
</dbReference>
<evidence type="ECO:0000259" key="3">
    <source>
        <dbReference type="PROSITE" id="PS51094"/>
    </source>
</evidence>
<feature type="domain" description="CBS" evidence="4">
    <location>
        <begin position="167"/>
        <end position="224"/>
    </location>
</feature>
<feature type="domain" description="CBS" evidence="4">
    <location>
        <begin position="253"/>
        <end position="305"/>
    </location>
</feature>
<dbReference type="KEGG" id="sper:EW093_02055"/>
<protein>
    <submittedName>
        <fullName evidence="5">CBS domain-containing protein</fullName>
    </submittedName>
</protein>
<dbReference type="SUPFAM" id="SSF54631">
    <property type="entry name" value="CBS-domain pair"/>
    <property type="match status" value="1"/>
</dbReference>
<reference evidence="5 6" key="2">
    <citation type="submission" date="2019-09" db="EMBL/GenBank/DDBJ databases">
        <title>Complete Genome Sequence and Methylome Analysis of free living Spirochaetas.</title>
        <authorList>
            <person name="Leshcheva N."/>
            <person name="Mikheeva N."/>
        </authorList>
    </citation>
    <scope>NUCLEOTIDE SEQUENCE [LARGE SCALE GENOMIC DNA]</scope>
    <source>
        <strain evidence="5 6">P</strain>
    </source>
</reference>
<dbReference type="InterPro" id="IPR000644">
    <property type="entry name" value="CBS_dom"/>
</dbReference>
<accession>A0A5C1Q7V3</accession>
<sequence length="305" mass="34192">MILFKKESYMKLSSLIDKDFILTGNNFNSVLDCVDAFIDLFEKKKILTVSSNIVKQKVRDREKLGGTVLPNGLALPHGRCEAVDDLIIGVWVPKKPLSTEDGEVKILFFLITSISGSALYLPVLSAIAKHCLDDETMPKILNGSRDEIHDIFDTITIKTEVTVEDIMTANPITCTKHTTLGQLSDIFYKNGLSYLPVVDENRKQIGEVTIKDVLSRGVPDYIKRIGNIKFLKTLEPFEALLRDEDKILVKDIMRASKRNISKDASIIEAVVMMTDKGYRHLPVIDNKEVIGIISETDVLKKVIRG</sequence>
<proteinExistence type="predicted"/>
<dbReference type="PANTHER" id="PTHR43080:SF26">
    <property type="entry name" value="REGULATORY PROTEIN"/>
    <property type="match status" value="1"/>
</dbReference>
<evidence type="ECO:0000313" key="6">
    <source>
        <dbReference type="Proteomes" id="UP000323824"/>
    </source>
</evidence>
<feature type="domain" description="PTS EIIA type-2" evidence="3">
    <location>
        <begin position="14"/>
        <end position="155"/>
    </location>
</feature>
<dbReference type="InterPro" id="IPR051257">
    <property type="entry name" value="Diverse_CBS-Domain"/>
</dbReference>
<dbReference type="PANTHER" id="PTHR43080">
    <property type="entry name" value="CBS DOMAIN-CONTAINING PROTEIN CBSX3, MITOCHONDRIAL"/>
    <property type="match status" value="1"/>
</dbReference>
<name>A0A5C1Q7V3_9SPIO</name>
<evidence type="ECO:0000259" key="4">
    <source>
        <dbReference type="PROSITE" id="PS51371"/>
    </source>
</evidence>
<evidence type="ECO:0000256" key="1">
    <source>
        <dbReference type="ARBA" id="ARBA00023122"/>
    </source>
</evidence>
<dbReference type="AlphaFoldDB" id="A0A5C1Q7V3"/>
<dbReference type="Proteomes" id="UP000323824">
    <property type="component" value="Chromosome"/>
</dbReference>
<keyword evidence="1 2" id="KW-0129">CBS domain</keyword>
<dbReference type="OrthoDB" id="1640042at2"/>
<dbReference type="InterPro" id="IPR046342">
    <property type="entry name" value="CBS_dom_sf"/>
</dbReference>
<evidence type="ECO:0000313" key="5">
    <source>
        <dbReference type="EMBL" id="QEN03531.1"/>
    </source>
</evidence>
<keyword evidence="6" id="KW-1185">Reference proteome</keyword>
<dbReference type="Pfam" id="PF00359">
    <property type="entry name" value="PTS_EIIA_2"/>
    <property type="match status" value="1"/>
</dbReference>
<gene>
    <name evidence="5" type="ORF">EW093_02055</name>
</gene>
<dbReference type="InterPro" id="IPR016152">
    <property type="entry name" value="PTrfase/Anion_transptr"/>
</dbReference>
<dbReference type="Gene3D" id="3.40.930.10">
    <property type="entry name" value="Mannitol-specific EII, Chain A"/>
    <property type="match status" value="1"/>
</dbReference>
<dbReference type="SUPFAM" id="SSF55804">
    <property type="entry name" value="Phoshotransferase/anion transport protein"/>
    <property type="match status" value="1"/>
</dbReference>